<organism evidence="2">
    <name type="scientific">Nicotiana tabacum</name>
    <name type="common">Common tobacco</name>
    <dbReference type="NCBI Taxonomy" id="4097"/>
    <lineage>
        <taxon>Eukaryota</taxon>
        <taxon>Viridiplantae</taxon>
        <taxon>Streptophyta</taxon>
        <taxon>Embryophyta</taxon>
        <taxon>Tracheophyta</taxon>
        <taxon>Spermatophyta</taxon>
        <taxon>Magnoliopsida</taxon>
        <taxon>eudicotyledons</taxon>
        <taxon>Gunneridae</taxon>
        <taxon>Pentapetalae</taxon>
        <taxon>asterids</taxon>
        <taxon>lamiids</taxon>
        <taxon>Solanales</taxon>
        <taxon>Solanaceae</taxon>
        <taxon>Nicotianoideae</taxon>
        <taxon>Nicotianeae</taxon>
        <taxon>Nicotiana</taxon>
    </lineage>
</organism>
<protein>
    <submittedName>
        <fullName evidence="2">Serum response factor homolog</fullName>
    </submittedName>
</protein>
<feature type="compositionally biased region" description="Gly residues" evidence="1">
    <location>
        <begin position="1"/>
        <end position="15"/>
    </location>
</feature>
<feature type="non-terminal residue" evidence="2">
    <location>
        <position position="96"/>
    </location>
</feature>
<evidence type="ECO:0000256" key="1">
    <source>
        <dbReference type="SAM" id="MobiDB-lite"/>
    </source>
</evidence>
<dbReference type="AlphaFoldDB" id="A0A1S3WYD3"/>
<name>A0A1S3WYD3_TOBAC</name>
<feature type="compositionally biased region" description="Low complexity" evidence="1">
    <location>
        <begin position="21"/>
        <end position="62"/>
    </location>
</feature>
<dbReference type="STRING" id="4097.A0A1S3WYD3"/>
<accession>A0A1S3WYD3</accession>
<evidence type="ECO:0000313" key="2">
    <source>
        <dbReference type="RefSeq" id="XP_016432637.1"/>
    </source>
</evidence>
<dbReference type="KEGG" id="nta:107759265"/>
<dbReference type="PaxDb" id="4097-A0A1S3WYD3"/>
<feature type="region of interest" description="Disordered" evidence="1">
    <location>
        <begin position="1"/>
        <end position="66"/>
    </location>
</feature>
<dbReference type="RefSeq" id="XP_016432637.1">
    <property type="nucleotide sequence ID" value="XM_016577151.1"/>
</dbReference>
<proteinExistence type="predicted"/>
<gene>
    <name evidence="2" type="primary">LOC107759265</name>
</gene>
<sequence>MQSGGGAQQGGGVAGHGRNTAASASASPSSSSSASHMGLDQQQQQQLHQHQQQQQRQSLQQQFLRRPEGNEAILAFQTGNAHGIFWTHAAASTVEE</sequence>
<reference evidence="2" key="1">
    <citation type="submission" date="2025-08" db="UniProtKB">
        <authorList>
            <consortium name="RefSeq"/>
        </authorList>
    </citation>
    <scope>IDENTIFICATION</scope>
</reference>